<dbReference type="Proteomes" id="UP000655225">
    <property type="component" value="Unassembled WGS sequence"/>
</dbReference>
<keyword evidence="17" id="KW-1185">Reference proteome</keyword>
<dbReference type="EMBL" id="JABCRI010000010">
    <property type="protein sequence ID" value="KAF8399735.1"/>
    <property type="molecule type" value="Genomic_DNA"/>
</dbReference>
<dbReference type="GO" id="GO:0005524">
    <property type="term" value="F:ATP binding"/>
    <property type="evidence" value="ECO:0007669"/>
    <property type="project" value="UniProtKB-KW"/>
</dbReference>
<dbReference type="CDD" id="cd23509">
    <property type="entry name" value="Gnk2-like"/>
    <property type="match status" value="2"/>
</dbReference>
<comment type="catalytic activity">
    <reaction evidence="10">
        <text>L-seryl-[protein] + ATP = O-phospho-L-seryl-[protein] + ADP + H(+)</text>
        <dbReference type="Rhea" id="RHEA:17989"/>
        <dbReference type="Rhea" id="RHEA-COMP:9863"/>
        <dbReference type="Rhea" id="RHEA-COMP:11604"/>
        <dbReference type="ChEBI" id="CHEBI:15378"/>
        <dbReference type="ChEBI" id="CHEBI:29999"/>
        <dbReference type="ChEBI" id="CHEBI:30616"/>
        <dbReference type="ChEBI" id="CHEBI:83421"/>
        <dbReference type="ChEBI" id="CHEBI:456216"/>
    </reaction>
</comment>
<dbReference type="Gene3D" id="1.10.510.10">
    <property type="entry name" value="Transferase(Phosphotransferase) domain 1"/>
    <property type="match status" value="1"/>
</dbReference>
<keyword evidence="8" id="KW-0067">ATP-binding</keyword>
<evidence type="ECO:0000256" key="6">
    <source>
        <dbReference type="ARBA" id="ARBA00022741"/>
    </source>
</evidence>
<evidence type="ECO:0000256" key="8">
    <source>
        <dbReference type="ARBA" id="ARBA00022840"/>
    </source>
</evidence>
<evidence type="ECO:0000256" key="1">
    <source>
        <dbReference type="ARBA" id="ARBA00022527"/>
    </source>
</evidence>
<keyword evidence="13" id="KW-0472">Membrane</keyword>
<evidence type="ECO:0000256" key="9">
    <source>
        <dbReference type="ARBA" id="ARBA00023170"/>
    </source>
</evidence>
<dbReference type="OMA" id="NHEIPRS"/>
<keyword evidence="3" id="KW-0808">Transferase</keyword>
<feature type="chain" id="PRO_5032841497" description="Gnk2-homologous domain-containing protein" evidence="14">
    <location>
        <begin position="23"/>
        <end position="471"/>
    </location>
</feature>
<accession>A0A834Z5H5</accession>
<dbReference type="Pfam" id="PF07714">
    <property type="entry name" value="PK_Tyr_Ser-Thr"/>
    <property type="match status" value="1"/>
</dbReference>
<evidence type="ECO:0000313" key="16">
    <source>
        <dbReference type="EMBL" id="KAF8399735.1"/>
    </source>
</evidence>
<feature type="region of interest" description="Disordered" evidence="12">
    <location>
        <begin position="448"/>
        <end position="471"/>
    </location>
</feature>
<keyword evidence="6" id="KW-0547">Nucleotide-binding</keyword>
<feature type="domain" description="Gnk2-homologous" evidence="15">
    <location>
        <begin position="139"/>
        <end position="242"/>
    </location>
</feature>
<keyword evidence="1" id="KW-0723">Serine/threonine-protein kinase</keyword>
<dbReference type="SUPFAM" id="SSF56112">
    <property type="entry name" value="Protein kinase-like (PK-like)"/>
    <property type="match status" value="1"/>
</dbReference>
<dbReference type="InterPro" id="IPR001245">
    <property type="entry name" value="Ser-Thr/Tyr_kinase_cat_dom"/>
</dbReference>
<evidence type="ECO:0000256" key="4">
    <source>
        <dbReference type="ARBA" id="ARBA00022729"/>
    </source>
</evidence>
<evidence type="ECO:0000256" key="10">
    <source>
        <dbReference type="ARBA" id="ARBA00047558"/>
    </source>
</evidence>
<comment type="catalytic activity">
    <reaction evidence="11">
        <text>L-threonyl-[protein] + ATP = O-phospho-L-threonyl-[protein] + ADP + H(+)</text>
        <dbReference type="Rhea" id="RHEA:46608"/>
        <dbReference type="Rhea" id="RHEA-COMP:11060"/>
        <dbReference type="Rhea" id="RHEA-COMP:11605"/>
        <dbReference type="ChEBI" id="CHEBI:15378"/>
        <dbReference type="ChEBI" id="CHEBI:30013"/>
        <dbReference type="ChEBI" id="CHEBI:30616"/>
        <dbReference type="ChEBI" id="CHEBI:61977"/>
        <dbReference type="ChEBI" id="CHEBI:456216"/>
    </reaction>
</comment>
<keyword evidence="4 14" id="KW-0732">Signal</keyword>
<evidence type="ECO:0000256" key="7">
    <source>
        <dbReference type="ARBA" id="ARBA00022777"/>
    </source>
</evidence>
<evidence type="ECO:0000256" key="11">
    <source>
        <dbReference type="ARBA" id="ARBA00047951"/>
    </source>
</evidence>
<keyword evidence="13" id="KW-1133">Transmembrane helix</keyword>
<evidence type="ECO:0000256" key="5">
    <source>
        <dbReference type="ARBA" id="ARBA00022737"/>
    </source>
</evidence>
<reference evidence="16 17" key="1">
    <citation type="submission" date="2020-04" db="EMBL/GenBank/DDBJ databases">
        <title>Plant Genome Project.</title>
        <authorList>
            <person name="Zhang R.-G."/>
        </authorList>
    </citation>
    <scope>NUCLEOTIDE SEQUENCE [LARGE SCALE GENOMIC DNA]</scope>
    <source>
        <strain evidence="16">YNK0</strain>
        <tissue evidence="16">Leaf</tissue>
    </source>
</reference>
<name>A0A834Z5H5_TETSI</name>
<dbReference type="GO" id="GO:0004674">
    <property type="term" value="F:protein serine/threonine kinase activity"/>
    <property type="evidence" value="ECO:0007669"/>
    <property type="project" value="UniProtKB-KW"/>
</dbReference>
<evidence type="ECO:0000256" key="14">
    <source>
        <dbReference type="SAM" id="SignalP"/>
    </source>
</evidence>
<dbReference type="OrthoDB" id="1908121at2759"/>
<dbReference type="InterPro" id="IPR011009">
    <property type="entry name" value="Kinase-like_dom_sf"/>
</dbReference>
<keyword evidence="13" id="KW-0812">Transmembrane</keyword>
<feature type="transmembrane region" description="Helical" evidence="13">
    <location>
        <begin position="258"/>
        <end position="281"/>
    </location>
</feature>
<dbReference type="AlphaFoldDB" id="A0A834Z5H5"/>
<evidence type="ECO:0000259" key="15">
    <source>
        <dbReference type="PROSITE" id="PS51473"/>
    </source>
</evidence>
<sequence>MSYLFFFLFFFFLFFFTRPSLSDPRATQAALICSNRTSRMPDRDTFIANFNSAMNAISPQITSQRFARIVDGIGNNTVYVFGECMKDLSQSDCNLCFAQCKTQILMCYPFQKAIRGGRLFYDGCYLRYEDYDFFHESLSAEDTTVCGGRDFGGNRTDFRVNSVELVRNLSSKAPKNDGFFVGSVDRGNFTVYGLAQCWEVLDRSSCGKCLENAFSKISSCLPKEEGRVLNAGCYLRYSTHRFYNNSESSATGEGRNRLAIILAATFSSLAGVLIVVSAVFFGKRELARRRKERKQLGTLFATGILSDGKAVAVKRGYMAPEYMVRGKLTEKADVYSFGVFVIEFICRRRNNSLSQDSFSILQMVWNLYRLGRLHEAVDSTLEGRFKKNEASQVLQIGLLCTQASAELRPSMSMVVKMLTDNHEIPRSMQPPFLNSNITESSYSPPGAHDFMPESCIQSPDNDMTESWIEPR</sequence>
<dbReference type="InterPro" id="IPR052059">
    <property type="entry name" value="CR_Ser/Thr_kinase"/>
</dbReference>
<feature type="signal peptide" evidence="14">
    <location>
        <begin position="1"/>
        <end position="22"/>
    </location>
</feature>
<evidence type="ECO:0000313" key="17">
    <source>
        <dbReference type="Proteomes" id="UP000655225"/>
    </source>
</evidence>
<dbReference type="PROSITE" id="PS51473">
    <property type="entry name" value="GNK2"/>
    <property type="match status" value="2"/>
</dbReference>
<dbReference type="FunFam" id="3.30.430.20:FF:000005">
    <property type="entry name" value="Cysteine-rich receptor-like protein kinase 2"/>
    <property type="match status" value="1"/>
</dbReference>
<dbReference type="FunFam" id="3.30.430.20:FF:000015">
    <property type="entry name" value="Cysteine-rich receptor-like protein kinase 3"/>
    <property type="match status" value="1"/>
</dbReference>
<keyword evidence="7" id="KW-0418">Kinase</keyword>
<evidence type="ECO:0000256" key="12">
    <source>
        <dbReference type="SAM" id="MobiDB-lite"/>
    </source>
</evidence>
<dbReference type="PANTHER" id="PTHR47973">
    <property type="entry name" value="CYSTEINE-RICH RECEPTOR-LIKE PROTEIN KINASE 3"/>
    <property type="match status" value="1"/>
</dbReference>
<keyword evidence="2" id="KW-0597">Phosphoprotein</keyword>
<dbReference type="InterPro" id="IPR002902">
    <property type="entry name" value="GNK2"/>
</dbReference>
<dbReference type="InterPro" id="IPR038408">
    <property type="entry name" value="GNK2_sf"/>
</dbReference>
<feature type="domain" description="Gnk2-homologous" evidence="15">
    <location>
        <begin position="27"/>
        <end position="133"/>
    </location>
</feature>
<keyword evidence="9" id="KW-0675">Receptor</keyword>
<dbReference type="Gene3D" id="3.30.430.20">
    <property type="entry name" value="Gnk2 domain, C-X8-C-X2-C motif"/>
    <property type="match status" value="2"/>
</dbReference>
<keyword evidence="5" id="KW-0677">Repeat</keyword>
<evidence type="ECO:0000256" key="2">
    <source>
        <dbReference type="ARBA" id="ARBA00022553"/>
    </source>
</evidence>
<proteinExistence type="predicted"/>
<gene>
    <name evidence="16" type="ORF">HHK36_015606</name>
</gene>
<evidence type="ECO:0000256" key="3">
    <source>
        <dbReference type="ARBA" id="ARBA00022679"/>
    </source>
</evidence>
<protein>
    <recommendedName>
        <fullName evidence="15">Gnk2-homologous domain-containing protein</fullName>
    </recommendedName>
</protein>
<comment type="caution">
    <text evidence="16">The sequence shown here is derived from an EMBL/GenBank/DDBJ whole genome shotgun (WGS) entry which is preliminary data.</text>
</comment>
<evidence type="ECO:0000256" key="13">
    <source>
        <dbReference type="SAM" id="Phobius"/>
    </source>
</evidence>
<organism evidence="16 17">
    <name type="scientific">Tetracentron sinense</name>
    <name type="common">Spur-leaf</name>
    <dbReference type="NCBI Taxonomy" id="13715"/>
    <lineage>
        <taxon>Eukaryota</taxon>
        <taxon>Viridiplantae</taxon>
        <taxon>Streptophyta</taxon>
        <taxon>Embryophyta</taxon>
        <taxon>Tracheophyta</taxon>
        <taxon>Spermatophyta</taxon>
        <taxon>Magnoliopsida</taxon>
        <taxon>Trochodendrales</taxon>
        <taxon>Trochodendraceae</taxon>
        <taxon>Tetracentron</taxon>
    </lineage>
</organism>
<dbReference type="Pfam" id="PF01657">
    <property type="entry name" value="Stress-antifung"/>
    <property type="match status" value="2"/>
</dbReference>